<evidence type="ECO:0000256" key="1">
    <source>
        <dbReference type="SAM" id="Phobius"/>
    </source>
</evidence>
<keyword evidence="1" id="KW-1133">Transmembrane helix</keyword>
<keyword evidence="1" id="KW-0472">Membrane</keyword>
<feature type="transmembrane region" description="Helical" evidence="1">
    <location>
        <begin position="233"/>
        <end position="258"/>
    </location>
</feature>
<feature type="transmembrane region" description="Helical" evidence="1">
    <location>
        <begin position="20"/>
        <end position="41"/>
    </location>
</feature>
<accession>A0A9P5P0Y4</accession>
<feature type="transmembrane region" description="Helical" evidence="1">
    <location>
        <begin position="192"/>
        <end position="212"/>
    </location>
</feature>
<dbReference type="Proteomes" id="UP000772434">
    <property type="component" value="Unassembled WGS sequence"/>
</dbReference>
<dbReference type="EMBL" id="JADNRY010001117">
    <property type="protein sequence ID" value="KAF9020863.1"/>
    <property type="molecule type" value="Genomic_DNA"/>
</dbReference>
<gene>
    <name evidence="2" type="ORF">BDP27DRAFT_1439408</name>
</gene>
<dbReference type="AlphaFoldDB" id="A0A9P5P0Y4"/>
<sequence length="331" mass="36507">MTPEEVAETSAAGFVLFYDLATIILNSTLFGIYCLGFYISFQIYMRKRMSGSATKAMICVLFGTFVLMLMLFVSHIGFLLGLVKIGLVVSLPGGIMEQSRAADVQPEAILYQNISSWLSNSIILIADAVIVWRACAVWTDSKKVKWTLLMFMLAELESPLAPGVSLADGVNVSLDFPQEAEVKSIVLDSVTFVLSLNVNVVATCSIAFRAWTHHRSMRSTSSSLRRKRTKVEEVLILLVESGAIYALSQLLTIILSVLDEVKTVPQLQLVIAFVTSVITPTCIMCVALNPVAIFILVQTKNTYEQSFYLEEIPLPLVPATRSTLADFSHFE</sequence>
<organism evidence="2 3">
    <name type="scientific">Rhodocollybia butyracea</name>
    <dbReference type="NCBI Taxonomy" id="206335"/>
    <lineage>
        <taxon>Eukaryota</taxon>
        <taxon>Fungi</taxon>
        <taxon>Dikarya</taxon>
        <taxon>Basidiomycota</taxon>
        <taxon>Agaricomycotina</taxon>
        <taxon>Agaricomycetes</taxon>
        <taxon>Agaricomycetidae</taxon>
        <taxon>Agaricales</taxon>
        <taxon>Marasmiineae</taxon>
        <taxon>Omphalotaceae</taxon>
        <taxon>Rhodocollybia</taxon>
    </lineage>
</organism>
<keyword evidence="1" id="KW-0812">Transmembrane</keyword>
<keyword evidence="3" id="KW-1185">Reference proteome</keyword>
<feature type="transmembrane region" description="Helical" evidence="1">
    <location>
        <begin position="270"/>
        <end position="297"/>
    </location>
</feature>
<reference evidence="2" key="1">
    <citation type="submission" date="2020-11" db="EMBL/GenBank/DDBJ databases">
        <authorList>
            <consortium name="DOE Joint Genome Institute"/>
            <person name="Ahrendt S."/>
            <person name="Riley R."/>
            <person name="Andreopoulos W."/>
            <person name="Labutti K."/>
            <person name="Pangilinan J."/>
            <person name="Ruiz-Duenas F.J."/>
            <person name="Barrasa J.M."/>
            <person name="Sanchez-Garcia M."/>
            <person name="Camarero S."/>
            <person name="Miyauchi S."/>
            <person name="Serrano A."/>
            <person name="Linde D."/>
            <person name="Babiker R."/>
            <person name="Drula E."/>
            <person name="Ayuso-Fernandez I."/>
            <person name="Pacheco R."/>
            <person name="Padilla G."/>
            <person name="Ferreira P."/>
            <person name="Barriuso J."/>
            <person name="Kellner H."/>
            <person name="Castanera R."/>
            <person name="Alfaro M."/>
            <person name="Ramirez L."/>
            <person name="Pisabarro A.G."/>
            <person name="Kuo A."/>
            <person name="Tritt A."/>
            <person name="Lipzen A."/>
            <person name="He G."/>
            <person name="Yan M."/>
            <person name="Ng V."/>
            <person name="Cullen D."/>
            <person name="Martin F."/>
            <person name="Rosso M.-N."/>
            <person name="Henrissat B."/>
            <person name="Hibbett D."/>
            <person name="Martinez A.T."/>
            <person name="Grigoriev I.V."/>
        </authorList>
    </citation>
    <scope>NUCLEOTIDE SEQUENCE</scope>
    <source>
        <strain evidence="2">AH 40177</strain>
    </source>
</reference>
<dbReference type="OrthoDB" id="3250682at2759"/>
<protein>
    <submittedName>
        <fullName evidence="2">Uncharacterized protein</fullName>
    </submittedName>
</protein>
<evidence type="ECO:0000313" key="2">
    <source>
        <dbReference type="EMBL" id="KAF9020863.1"/>
    </source>
</evidence>
<name>A0A9P5P0Y4_9AGAR</name>
<proteinExistence type="predicted"/>
<comment type="caution">
    <text evidence="2">The sequence shown here is derived from an EMBL/GenBank/DDBJ whole genome shotgun (WGS) entry which is preliminary data.</text>
</comment>
<evidence type="ECO:0000313" key="3">
    <source>
        <dbReference type="Proteomes" id="UP000772434"/>
    </source>
</evidence>
<feature type="transmembrane region" description="Helical" evidence="1">
    <location>
        <begin position="53"/>
        <end position="72"/>
    </location>
</feature>